<dbReference type="CDD" id="cd17546">
    <property type="entry name" value="REC_hyHK_CKI1_RcsC-like"/>
    <property type="match status" value="1"/>
</dbReference>
<evidence type="ECO:0000259" key="8">
    <source>
        <dbReference type="PROSITE" id="PS50112"/>
    </source>
</evidence>
<reference evidence="9" key="1">
    <citation type="submission" date="2021-05" db="EMBL/GenBank/DDBJ databases">
        <authorList>
            <person name="Tanabe Y."/>
        </authorList>
    </citation>
    <scope>NUCLEOTIDE SEQUENCE</scope>
    <source>
        <strain evidence="9">BOTRYCO-1</strain>
    </source>
</reference>
<dbReference type="Proteomes" id="UP001161064">
    <property type="component" value="Unassembled WGS sequence"/>
</dbReference>
<dbReference type="EC" id="2.7.13.3" evidence="2"/>
<proteinExistence type="predicted"/>
<keyword evidence="9" id="KW-0418">Kinase</keyword>
<evidence type="ECO:0000256" key="5">
    <source>
        <dbReference type="PROSITE-ProRule" id="PRU00169"/>
    </source>
</evidence>
<dbReference type="InterPro" id="IPR005467">
    <property type="entry name" value="His_kinase_dom"/>
</dbReference>
<dbReference type="SMART" id="SM00388">
    <property type="entry name" value="HisKA"/>
    <property type="match status" value="1"/>
</dbReference>
<feature type="domain" description="Response regulatory" evidence="7">
    <location>
        <begin position="435"/>
        <end position="552"/>
    </location>
</feature>
<accession>A0ABQ4PUU5</accession>
<dbReference type="CDD" id="cd16922">
    <property type="entry name" value="HATPase_EvgS-ArcB-TorS-like"/>
    <property type="match status" value="1"/>
</dbReference>
<dbReference type="PRINTS" id="PR00344">
    <property type="entry name" value="BCTRLSENSOR"/>
</dbReference>
<feature type="modified residue" description="4-aspartylphosphate" evidence="5">
    <location>
        <position position="484"/>
    </location>
</feature>
<dbReference type="SUPFAM" id="SSF55785">
    <property type="entry name" value="PYP-like sensor domain (PAS domain)"/>
    <property type="match status" value="1"/>
</dbReference>
<dbReference type="InterPro" id="IPR013767">
    <property type="entry name" value="PAS_fold"/>
</dbReference>
<protein>
    <recommendedName>
        <fullName evidence="2">histidine kinase</fullName>
        <ecNumber evidence="2">2.7.13.3</ecNumber>
    </recommendedName>
</protein>
<dbReference type="Pfam" id="PF00072">
    <property type="entry name" value="Response_reg"/>
    <property type="match status" value="1"/>
</dbReference>
<dbReference type="Pfam" id="PF00989">
    <property type="entry name" value="PAS"/>
    <property type="match status" value="1"/>
</dbReference>
<keyword evidence="4" id="KW-0902">Two-component regulatory system</keyword>
<dbReference type="Gene3D" id="3.30.565.10">
    <property type="entry name" value="Histidine kinase-like ATPase, C-terminal domain"/>
    <property type="match status" value="1"/>
</dbReference>
<reference evidence="9" key="2">
    <citation type="journal article" date="2023" name="ISME Commun">
        <title>Characterization of a bloom-associated alphaproteobacterial lineage, 'Candidatus Phycosocius': insights into freshwater algal-bacterial interactions.</title>
        <authorList>
            <person name="Tanabe Y."/>
            <person name="Yamaguchi H."/>
            <person name="Yoshida M."/>
            <person name="Kai A."/>
            <person name="Okazaki Y."/>
        </authorList>
    </citation>
    <scope>NUCLEOTIDE SEQUENCE</scope>
    <source>
        <strain evidence="9">BOTRYCO-1</strain>
    </source>
</reference>
<evidence type="ECO:0000313" key="9">
    <source>
        <dbReference type="EMBL" id="GIU66751.1"/>
    </source>
</evidence>
<dbReference type="InterPro" id="IPR001789">
    <property type="entry name" value="Sig_transdc_resp-reg_receiver"/>
</dbReference>
<dbReference type="PROSITE" id="PS50109">
    <property type="entry name" value="HIS_KIN"/>
    <property type="match status" value="1"/>
</dbReference>
<evidence type="ECO:0000256" key="4">
    <source>
        <dbReference type="ARBA" id="ARBA00023012"/>
    </source>
</evidence>
<dbReference type="PANTHER" id="PTHR45339:SF1">
    <property type="entry name" value="HYBRID SIGNAL TRANSDUCTION HISTIDINE KINASE J"/>
    <property type="match status" value="1"/>
</dbReference>
<dbReference type="GO" id="GO:0016301">
    <property type="term" value="F:kinase activity"/>
    <property type="evidence" value="ECO:0007669"/>
    <property type="project" value="UniProtKB-KW"/>
</dbReference>
<dbReference type="InterPro" id="IPR036890">
    <property type="entry name" value="HATPase_C_sf"/>
</dbReference>
<feature type="domain" description="Histidine kinase" evidence="6">
    <location>
        <begin position="193"/>
        <end position="413"/>
    </location>
</feature>
<dbReference type="SUPFAM" id="SSF47384">
    <property type="entry name" value="Homodimeric domain of signal transducing histidine kinase"/>
    <property type="match status" value="1"/>
</dbReference>
<dbReference type="PANTHER" id="PTHR45339">
    <property type="entry name" value="HYBRID SIGNAL TRANSDUCTION HISTIDINE KINASE J"/>
    <property type="match status" value="1"/>
</dbReference>
<dbReference type="InterPro" id="IPR003594">
    <property type="entry name" value="HATPase_dom"/>
</dbReference>
<comment type="catalytic activity">
    <reaction evidence="1">
        <text>ATP + protein L-histidine = ADP + protein N-phospho-L-histidine.</text>
        <dbReference type="EC" id="2.7.13.3"/>
    </reaction>
</comment>
<evidence type="ECO:0000259" key="6">
    <source>
        <dbReference type="PROSITE" id="PS50109"/>
    </source>
</evidence>
<evidence type="ECO:0000256" key="1">
    <source>
        <dbReference type="ARBA" id="ARBA00000085"/>
    </source>
</evidence>
<sequence length="567" mass="62232">MHDMLVHQVKLCTDQNGQIDQERLLELISGAYEDDARARNRLERSITLMSEEMGELNAQIAEEARLTLTRYILESRDALISLDDQGRISLMNTAAMETFGVPEAELVIGKPISAFLDPTDLVQGEVSNFLGRHQDGYEVPLSATYSVGSVDGAAFNLISLRDETERFAREEALEAAKIAAEQANAAKSSFLAMMSHELRTPLNALLGSAELMARTKLDEQQTKYVLMFNEAGRLMLAMVNDVLDYAKIESGQLEIEKHPTSLKQLATEIENLWGPQAQSKGLDFKIDTKQLHRDTVLGDPTRLRQIVFNLISNAVKFSASGGVEISFSTRCGPKNCQLTIKVKDTGVGIPLERQASIFDAFVQADSSITRRFGGTGLGLAIAKSLANQMGGDLLLESKPGHGSTFTFEGRFDTTDVQDDGLKDTLPESVLERPLRILAVDDNALNRKILGAMLSLWPTEVAWATNGVEALEAMELEAFDVVLMDVQMPIMDGLTASRQVRAGHSINRNTPIVACTANARPEDRHACLDAGMTDFVTKPYSAESLVHALMRATKANTPDAHIPKRARR</sequence>
<dbReference type="Gene3D" id="3.30.450.20">
    <property type="entry name" value="PAS domain"/>
    <property type="match status" value="1"/>
</dbReference>
<dbReference type="InterPro" id="IPR035965">
    <property type="entry name" value="PAS-like_dom_sf"/>
</dbReference>
<dbReference type="RefSeq" id="WP_284359384.1">
    <property type="nucleotide sequence ID" value="NZ_BPFZ01000004.1"/>
</dbReference>
<dbReference type="InterPro" id="IPR004358">
    <property type="entry name" value="Sig_transdc_His_kin-like_C"/>
</dbReference>
<dbReference type="PROSITE" id="PS50112">
    <property type="entry name" value="PAS"/>
    <property type="match status" value="1"/>
</dbReference>
<evidence type="ECO:0000256" key="3">
    <source>
        <dbReference type="ARBA" id="ARBA00022553"/>
    </source>
</evidence>
<dbReference type="SMART" id="SM00448">
    <property type="entry name" value="REC"/>
    <property type="match status" value="1"/>
</dbReference>
<dbReference type="Pfam" id="PF02518">
    <property type="entry name" value="HATPase_c"/>
    <property type="match status" value="1"/>
</dbReference>
<dbReference type="InterPro" id="IPR036097">
    <property type="entry name" value="HisK_dim/P_sf"/>
</dbReference>
<dbReference type="SUPFAM" id="SSF52172">
    <property type="entry name" value="CheY-like"/>
    <property type="match status" value="1"/>
</dbReference>
<dbReference type="SMART" id="SM00091">
    <property type="entry name" value="PAS"/>
    <property type="match status" value="1"/>
</dbReference>
<dbReference type="PROSITE" id="PS50110">
    <property type="entry name" value="RESPONSE_REGULATORY"/>
    <property type="match status" value="1"/>
</dbReference>
<dbReference type="InterPro" id="IPR000014">
    <property type="entry name" value="PAS"/>
</dbReference>
<dbReference type="Gene3D" id="1.10.287.130">
    <property type="match status" value="1"/>
</dbReference>
<dbReference type="Pfam" id="PF00512">
    <property type="entry name" value="HisKA"/>
    <property type="match status" value="1"/>
</dbReference>
<keyword evidence="3 5" id="KW-0597">Phosphoprotein</keyword>
<dbReference type="CDD" id="cd00130">
    <property type="entry name" value="PAS"/>
    <property type="match status" value="1"/>
</dbReference>
<dbReference type="SUPFAM" id="SSF55874">
    <property type="entry name" value="ATPase domain of HSP90 chaperone/DNA topoisomerase II/histidine kinase"/>
    <property type="match status" value="1"/>
</dbReference>
<dbReference type="InterPro" id="IPR003661">
    <property type="entry name" value="HisK_dim/P_dom"/>
</dbReference>
<evidence type="ECO:0000259" key="7">
    <source>
        <dbReference type="PROSITE" id="PS50110"/>
    </source>
</evidence>
<organism evidence="9 10">
    <name type="scientific">Candidatus Phycosocius spiralis</name>
    <dbReference type="NCBI Taxonomy" id="2815099"/>
    <lineage>
        <taxon>Bacteria</taxon>
        <taxon>Pseudomonadati</taxon>
        <taxon>Pseudomonadota</taxon>
        <taxon>Alphaproteobacteria</taxon>
        <taxon>Caulobacterales</taxon>
        <taxon>Caulobacterales incertae sedis</taxon>
        <taxon>Candidatus Phycosocius</taxon>
    </lineage>
</organism>
<gene>
    <name evidence="9" type="ORF">PsB1_0905</name>
</gene>
<feature type="domain" description="PAS" evidence="8">
    <location>
        <begin position="65"/>
        <end position="120"/>
    </location>
</feature>
<name>A0ABQ4PUU5_9PROT</name>
<dbReference type="CDD" id="cd00082">
    <property type="entry name" value="HisKA"/>
    <property type="match status" value="1"/>
</dbReference>
<evidence type="ECO:0000256" key="2">
    <source>
        <dbReference type="ARBA" id="ARBA00012438"/>
    </source>
</evidence>
<dbReference type="Gene3D" id="3.40.50.2300">
    <property type="match status" value="1"/>
</dbReference>
<comment type="caution">
    <text evidence="9">The sequence shown here is derived from an EMBL/GenBank/DDBJ whole genome shotgun (WGS) entry which is preliminary data.</text>
</comment>
<evidence type="ECO:0000313" key="10">
    <source>
        <dbReference type="Proteomes" id="UP001161064"/>
    </source>
</evidence>
<dbReference type="SMART" id="SM00387">
    <property type="entry name" value="HATPase_c"/>
    <property type="match status" value="1"/>
</dbReference>
<dbReference type="EMBL" id="BPFZ01000004">
    <property type="protein sequence ID" value="GIU66751.1"/>
    <property type="molecule type" value="Genomic_DNA"/>
</dbReference>
<dbReference type="InterPro" id="IPR011006">
    <property type="entry name" value="CheY-like_superfamily"/>
</dbReference>
<keyword evidence="9" id="KW-0808">Transferase</keyword>
<keyword evidence="10" id="KW-1185">Reference proteome</keyword>